<sequence length="284" mass="28369">MLNAALIDGLALPFIAALVVAGGTWLLAGKARTNGFAGALGVIAGFATGLVGVLGWPDVPPSGAVEKLPWLAPLGLLAGWAALRVSSARGRLLVVAGAVSLALLWLGWPRLAVPHADAWVRALLVGAAATWVLTRAAEAPGRGHAGRVMLATIAAAAIGLYGSSYAMAQLVGVLAATLAGALTAVGWSPRGVGSLMHLTTGLPLVGLVTILALYTQAEPLALALLAPVLLADTVRDALFGAARPQSAGSPAAALGQHALTLAVALLPAGVAVLVAIARSQPLYY</sequence>
<organism evidence="2 3">
    <name type="scientific">Limimonas halophila</name>
    <dbReference type="NCBI Taxonomy" id="1082479"/>
    <lineage>
        <taxon>Bacteria</taxon>
        <taxon>Pseudomonadati</taxon>
        <taxon>Pseudomonadota</taxon>
        <taxon>Alphaproteobacteria</taxon>
        <taxon>Rhodospirillales</taxon>
        <taxon>Rhodovibrionaceae</taxon>
        <taxon>Limimonas</taxon>
    </lineage>
</organism>
<feature type="transmembrane region" description="Helical" evidence="1">
    <location>
        <begin position="68"/>
        <end position="85"/>
    </location>
</feature>
<keyword evidence="3" id="KW-1185">Reference proteome</keyword>
<feature type="transmembrane region" description="Helical" evidence="1">
    <location>
        <begin position="195"/>
        <end position="214"/>
    </location>
</feature>
<feature type="transmembrane region" description="Helical" evidence="1">
    <location>
        <begin position="144"/>
        <end position="161"/>
    </location>
</feature>
<dbReference type="AlphaFoldDB" id="A0A1G7TTP2"/>
<name>A0A1G7TTP2_9PROT</name>
<dbReference type="Proteomes" id="UP000199415">
    <property type="component" value="Unassembled WGS sequence"/>
</dbReference>
<dbReference type="RefSeq" id="WP_090021222.1">
    <property type="nucleotide sequence ID" value="NZ_FNCE01000010.1"/>
</dbReference>
<dbReference type="STRING" id="1082479.SAMN05216241_11069"/>
<protein>
    <submittedName>
        <fullName evidence="2">Uncharacterized protein</fullName>
    </submittedName>
</protein>
<feature type="transmembrane region" description="Helical" evidence="1">
    <location>
        <begin position="167"/>
        <end position="188"/>
    </location>
</feature>
<feature type="transmembrane region" description="Helical" evidence="1">
    <location>
        <begin position="258"/>
        <end position="277"/>
    </location>
</feature>
<keyword evidence="1" id="KW-0812">Transmembrane</keyword>
<evidence type="ECO:0000256" key="1">
    <source>
        <dbReference type="SAM" id="Phobius"/>
    </source>
</evidence>
<proteinExistence type="predicted"/>
<keyword evidence="1" id="KW-1133">Transmembrane helix</keyword>
<feature type="transmembrane region" description="Helical" evidence="1">
    <location>
        <begin position="118"/>
        <end position="137"/>
    </location>
</feature>
<accession>A0A1G7TTP2</accession>
<feature type="transmembrane region" description="Helical" evidence="1">
    <location>
        <begin position="92"/>
        <end position="112"/>
    </location>
</feature>
<evidence type="ECO:0000313" key="2">
    <source>
        <dbReference type="EMBL" id="SDG38615.1"/>
    </source>
</evidence>
<gene>
    <name evidence="2" type="ORF">SAMN05216241_11069</name>
</gene>
<dbReference type="EMBL" id="FNCE01000010">
    <property type="protein sequence ID" value="SDG38615.1"/>
    <property type="molecule type" value="Genomic_DNA"/>
</dbReference>
<evidence type="ECO:0000313" key="3">
    <source>
        <dbReference type="Proteomes" id="UP000199415"/>
    </source>
</evidence>
<feature type="transmembrane region" description="Helical" evidence="1">
    <location>
        <begin position="6"/>
        <end position="28"/>
    </location>
</feature>
<reference evidence="2 3" key="1">
    <citation type="submission" date="2016-10" db="EMBL/GenBank/DDBJ databases">
        <authorList>
            <person name="de Groot N.N."/>
        </authorList>
    </citation>
    <scope>NUCLEOTIDE SEQUENCE [LARGE SCALE GENOMIC DNA]</scope>
    <source>
        <strain evidence="2 3">DSM 25584</strain>
    </source>
</reference>
<feature type="transmembrane region" description="Helical" evidence="1">
    <location>
        <begin position="35"/>
        <end position="56"/>
    </location>
</feature>
<keyword evidence="1" id="KW-0472">Membrane</keyword>